<feature type="transmembrane region" description="Helical" evidence="13">
    <location>
        <begin position="259"/>
        <end position="276"/>
    </location>
</feature>
<dbReference type="InterPro" id="IPR003780">
    <property type="entry name" value="COX15/CtaA_fam"/>
</dbReference>
<feature type="transmembrane region" description="Helical" evidence="13">
    <location>
        <begin position="225"/>
        <end position="247"/>
    </location>
</feature>
<feature type="transmembrane region" description="Helical" evidence="13">
    <location>
        <begin position="282"/>
        <end position="303"/>
    </location>
</feature>
<keyword evidence="4" id="KW-0479">Metal-binding</keyword>
<proteinExistence type="predicted"/>
<evidence type="ECO:0000256" key="3">
    <source>
        <dbReference type="ARBA" id="ARBA00022692"/>
    </source>
</evidence>
<keyword evidence="5 13" id="KW-1133">Transmembrane helix</keyword>
<dbReference type="PANTHER" id="PTHR35457:SF1">
    <property type="entry name" value="HEME A SYNTHASE"/>
    <property type="match status" value="1"/>
</dbReference>
<feature type="transmembrane region" description="Helical" evidence="13">
    <location>
        <begin position="181"/>
        <end position="205"/>
    </location>
</feature>
<feature type="transmembrane region" description="Helical" evidence="13">
    <location>
        <begin position="29"/>
        <end position="49"/>
    </location>
</feature>
<evidence type="ECO:0000256" key="2">
    <source>
        <dbReference type="ARBA" id="ARBA00022475"/>
    </source>
</evidence>
<comment type="pathway">
    <text evidence="11">Porphyrin-containing compound metabolism.</text>
</comment>
<evidence type="ECO:0000256" key="9">
    <source>
        <dbReference type="ARBA" id="ARBA00023136"/>
    </source>
</evidence>
<feature type="transmembrane region" description="Helical" evidence="13">
    <location>
        <begin position="140"/>
        <end position="161"/>
    </location>
</feature>
<feature type="compositionally biased region" description="Low complexity" evidence="12">
    <location>
        <begin position="335"/>
        <end position="352"/>
    </location>
</feature>
<name>A0ABQ2MFG9_9ACTN</name>
<feature type="transmembrane region" description="Helical" evidence="13">
    <location>
        <begin position="85"/>
        <end position="104"/>
    </location>
</feature>
<protein>
    <submittedName>
        <fullName evidence="14">Cytochrome b561</fullName>
    </submittedName>
</protein>
<evidence type="ECO:0000313" key="14">
    <source>
        <dbReference type="EMBL" id="GGO51534.1"/>
    </source>
</evidence>
<evidence type="ECO:0000256" key="7">
    <source>
        <dbReference type="ARBA" id="ARBA00023004"/>
    </source>
</evidence>
<feature type="region of interest" description="Disordered" evidence="12">
    <location>
        <begin position="309"/>
        <end position="365"/>
    </location>
</feature>
<evidence type="ECO:0000256" key="1">
    <source>
        <dbReference type="ARBA" id="ARBA00004141"/>
    </source>
</evidence>
<comment type="subcellular location">
    <subcellularLocation>
        <location evidence="1">Membrane</location>
        <topology evidence="1">Multi-pass membrane protein</topology>
    </subcellularLocation>
</comment>
<evidence type="ECO:0000313" key="15">
    <source>
        <dbReference type="Proteomes" id="UP000631535"/>
    </source>
</evidence>
<reference evidence="15" key="1">
    <citation type="journal article" date="2019" name="Int. J. Syst. Evol. Microbiol.">
        <title>The Global Catalogue of Microorganisms (GCM) 10K type strain sequencing project: providing services to taxonomists for standard genome sequencing and annotation.</title>
        <authorList>
            <consortium name="The Broad Institute Genomics Platform"/>
            <consortium name="The Broad Institute Genome Sequencing Center for Infectious Disease"/>
            <person name="Wu L."/>
            <person name="Ma J."/>
        </authorList>
    </citation>
    <scope>NUCLEOTIDE SEQUENCE [LARGE SCALE GENOMIC DNA]</scope>
    <source>
        <strain evidence="15">CGMCC 4.7178</strain>
    </source>
</reference>
<dbReference type="Proteomes" id="UP000631535">
    <property type="component" value="Unassembled WGS sequence"/>
</dbReference>
<keyword evidence="6" id="KW-0560">Oxidoreductase</keyword>
<evidence type="ECO:0000256" key="10">
    <source>
        <dbReference type="ARBA" id="ARBA00023157"/>
    </source>
</evidence>
<evidence type="ECO:0000256" key="4">
    <source>
        <dbReference type="ARBA" id="ARBA00022723"/>
    </source>
</evidence>
<comment type="caution">
    <text evidence="14">The sequence shown here is derived from an EMBL/GenBank/DDBJ whole genome shotgun (WGS) entry which is preliminary data.</text>
</comment>
<dbReference type="RefSeq" id="WP_189037963.1">
    <property type="nucleotide sequence ID" value="NZ_BMMP01000010.1"/>
</dbReference>
<evidence type="ECO:0000256" key="6">
    <source>
        <dbReference type="ARBA" id="ARBA00023002"/>
    </source>
</evidence>
<dbReference type="PANTHER" id="PTHR35457">
    <property type="entry name" value="HEME A SYNTHASE"/>
    <property type="match status" value="1"/>
</dbReference>
<keyword evidence="15" id="KW-1185">Reference proteome</keyword>
<organism evidence="14 15">
    <name type="scientific">Streptomyces daqingensis</name>
    <dbReference type="NCBI Taxonomy" id="1472640"/>
    <lineage>
        <taxon>Bacteria</taxon>
        <taxon>Bacillati</taxon>
        <taxon>Actinomycetota</taxon>
        <taxon>Actinomycetes</taxon>
        <taxon>Kitasatosporales</taxon>
        <taxon>Streptomycetaceae</taxon>
        <taxon>Streptomyces</taxon>
    </lineage>
</organism>
<dbReference type="Pfam" id="PF02628">
    <property type="entry name" value="COX15-CtaA"/>
    <property type="match status" value="1"/>
</dbReference>
<gene>
    <name evidence="14" type="ORF">GCM10012287_33780</name>
</gene>
<evidence type="ECO:0000256" key="13">
    <source>
        <dbReference type="SAM" id="Phobius"/>
    </source>
</evidence>
<keyword evidence="10" id="KW-1015">Disulfide bond</keyword>
<feature type="transmembrane region" description="Helical" evidence="13">
    <location>
        <begin position="116"/>
        <end position="134"/>
    </location>
</feature>
<evidence type="ECO:0000256" key="5">
    <source>
        <dbReference type="ARBA" id="ARBA00022989"/>
    </source>
</evidence>
<keyword evidence="2" id="KW-1003">Cell membrane</keyword>
<keyword evidence="8" id="KW-0350">Heme biosynthesis</keyword>
<accession>A0ABQ2MFG9</accession>
<sequence length="365" mass="38555">MPKLLELVRNPVAYVAARWTPSQRVLQRAALAALLMSVFIIVTGGAVRLTGSGLGCDTWPKCSSDSLYATSEMGVHGAIEFGNRMLTYVLSAAVGWAIVASRAAKPRRRGLSRLAWSQFWLVVANAVMGGITVLTELNPYTVAGHFLLATGLLTVATLTWLRAREGDERPRPLVGVRLKQLVRVLTALTAVLIAAGTVVTGAGPHAGDSSQVPRMPVDWRTVTQVHSALAWLVVGLTLVLWLVLRAVDAPARPCGRTRDLLVVLLAQGVIGYAQYFTELPEILVGTHLLGSALVWIAVLRVLLSVRERGTPPQGGPTARSAESGEEDTALPDSPRPAAGPAAGVRAAEASAAGERDQPAAASSKP</sequence>
<evidence type="ECO:0000256" key="11">
    <source>
        <dbReference type="ARBA" id="ARBA00023444"/>
    </source>
</evidence>
<keyword evidence="7" id="KW-0408">Iron</keyword>
<dbReference type="EMBL" id="BMMP01000010">
    <property type="protein sequence ID" value="GGO51534.1"/>
    <property type="molecule type" value="Genomic_DNA"/>
</dbReference>
<evidence type="ECO:0000256" key="12">
    <source>
        <dbReference type="SAM" id="MobiDB-lite"/>
    </source>
</evidence>
<keyword evidence="3 13" id="KW-0812">Transmembrane</keyword>
<dbReference type="InterPro" id="IPR050450">
    <property type="entry name" value="COX15/CtaA_HemeA_synthase"/>
</dbReference>
<evidence type="ECO:0000256" key="8">
    <source>
        <dbReference type="ARBA" id="ARBA00023133"/>
    </source>
</evidence>
<keyword evidence="9 13" id="KW-0472">Membrane</keyword>